<comment type="caution">
    <text evidence="5">The sequence shown here is derived from an EMBL/GenBank/DDBJ whole genome shotgun (WGS) entry which is preliminary data.</text>
</comment>
<dbReference type="Gene3D" id="3.50.50.60">
    <property type="entry name" value="FAD/NAD(P)-binding domain"/>
    <property type="match status" value="1"/>
</dbReference>
<dbReference type="GO" id="GO:0044550">
    <property type="term" value="P:secondary metabolite biosynthetic process"/>
    <property type="evidence" value="ECO:0007669"/>
    <property type="project" value="UniProtKB-ARBA"/>
</dbReference>
<dbReference type="InterPro" id="IPR050816">
    <property type="entry name" value="Flavin-dep_Halogenase_NPB"/>
</dbReference>
<dbReference type="PANTHER" id="PTHR43747">
    <property type="entry name" value="FAD-BINDING PROTEIN"/>
    <property type="match status" value="1"/>
</dbReference>
<dbReference type="EMBL" id="JACAZH010000004">
    <property type="protein sequence ID" value="KAF7370107.1"/>
    <property type="molecule type" value="Genomic_DNA"/>
</dbReference>
<dbReference type="Proteomes" id="UP000623467">
    <property type="component" value="Unassembled WGS sequence"/>
</dbReference>
<dbReference type="SUPFAM" id="SSF51905">
    <property type="entry name" value="FAD/NAD(P)-binding domain"/>
    <property type="match status" value="1"/>
</dbReference>
<dbReference type="InterPro" id="IPR036188">
    <property type="entry name" value="FAD/NAD-bd_sf"/>
</dbReference>
<accession>A0A8H7DEJ0</accession>
<proteinExistence type="inferred from homology"/>
<name>A0A8H7DEJ0_9AGAR</name>
<dbReference type="PANTHER" id="PTHR43747:SF5">
    <property type="entry name" value="FAD-BINDING DOMAIN-CONTAINING PROTEIN"/>
    <property type="match status" value="1"/>
</dbReference>
<comment type="catalytic activity">
    <reaction evidence="4">
        <text>melleolide F + FADH2 + chloride + O2 = 6'-chloromelleolide F + FAD + 2 H2O + H(+)</text>
        <dbReference type="Rhea" id="RHEA:67160"/>
        <dbReference type="ChEBI" id="CHEBI:15377"/>
        <dbReference type="ChEBI" id="CHEBI:15378"/>
        <dbReference type="ChEBI" id="CHEBI:15379"/>
        <dbReference type="ChEBI" id="CHEBI:17996"/>
        <dbReference type="ChEBI" id="CHEBI:57692"/>
        <dbReference type="ChEBI" id="CHEBI:58307"/>
        <dbReference type="ChEBI" id="CHEBI:167712"/>
        <dbReference type="ChEBI" id="CHEBI:167713"/>
    </reaction>
    <physiologicalReaction direction="left-to-right" evidence="4">
        <dbReference type="Rhea" id="RHEA:67161"/>
    </physiologicalReaction>
</comment>
<gene>
    <name evidence="5" type="ORF">MSAN_00640700</name>
</gene>
<evidence type="ECO:0000256" key="4">
    <source>
        <dbReference type="ARBA" id="ARBA00049364"/>
    </source>
</evidence>
<evidence type="ECO:0000256" key="1">
    <source>
        <dbReference type="ARBA" id="ARBA00005706"/>
    </source>
</evidence>
<dbReference type="AlphaFoldDB" id="A0A8H7DEJ0"/>
<evidence type="ECO:0000313" key="5">
    <source>
        <dbReference type="EMBL" id="KAF7370107.1"/>
    </source>
</evidence>
<dbReference type="OrthoDB" id="3340390at2759"/>
<dbReference type="GO" id="GO:0140907">
    <property type="term" value="F:flavin-dependent halogenase activity"/>
    <property type="evidence" value="ECO:0007669"/>
    <property type="project" value="UniProtKB-ARBA"/>
</dbReference>
<organism evidence="5 6">
    <name type="scientific">Mycena sanguinolenta</name>
    <dbReference type="NCBI Taxonomy" id="230812"/>
    <lineage>
        <taxon>Eukaryota</taxon>
        <taxon>Fungi</taxon>
        <taxon>Dikarya</taxon>
        <taxon>Basidiomycota</taxon>
        <taxon>Agaricomycotina</taxon>
        <taxon>Agaricomycetes</taxon>
        <taxon>Agaricomycetidae</taxon>
        <taxon>Agaricales</taxon>
        <taxon>Marasmiineae</taxon>
        <taxon>Mycenaceae</taxon>
        <taxon>Mycena</taxon>
    </lineage>
</organism>
<dbReference type="GO" id="GO:0004497">
    <property type="term" value="F:monooxygenase activity"/>
    <property type="evidence" value="ECO:0007669"/>
    <property type="project" value="UniProtKB-KW"/>
</dbReference>
<evidence type="ECO:0000313" key="6">
    <source>
        <dbReference type="Proteomes" id="UP000623467"/>
    </source>
</evidence>
<evidence type="ECO:0000256" key="2">
    <source>
        <dbReference type="ARBA" id="ARBA00023002"/>
    </source>
</evidence>
<keyword evidence="2" id="KW-0560">Oxidoreductase</keyword>
<protein>
    <submittedName>
        <fullName evidence="5">Sulochrin halogenase</fullName>
    </submittedName>
</protein>
<keyword evidence="6" id="KW-1185">Reference proteome</keyword>
<keyword evidence="3" id="KW-0503">Monooxygenase</keyword>
<dbReference type="InterPro" id="IPR006905">
    <property type="entry name" value="Flavin_halogenase"/>
</dbReference>
<reference evidence="5" key="1">
    <citation type="submission" date="2020-05" db="EMBL/GenBank/DDBJ databases">
        <title>Mycena genomes resolve the evolution of fungal bioluminescence.</title>
        <authorList>
            <person name="Tsai I.J."/>
        </authorList>
    </citation>
    <scope>NUCLEOTIDE SEQUENCE</scope>
    <source>
        <strain evidence="5">160909Yilan</strain>
    </source>
</reference>
<comment type="similarity">
    <text evidence="1">Belongs to the flavin-dependent halogenase family.</text>
</comment>
<dbReference type="Pfam" id="PF04820">
    <property type="entry name" value="Trp_halogenase"/>
    <property type="match status" value="2"/>
</dbReference>
<sequence length="486" mass="53910">MAAIPTKTTVLVIGGGPGGSYTASVLAREGVEVLLLEADKFPRYHVGESQLPSLRHFLRFIDLEESFENHGFTKKLGAAFKLNQFKRDGYTDFVFDDPKNYSWNTLRSEADELMLRHAITCGALNKNSETGRVTFDYLVDASGRAGICSVKYLKNRHYNPEFKNVAFWTYWTGCSEYKPGTPRAGAPFFEALNDQSGWAWFIQLHVGTSVGVVMKQDVSDAKRAAAGTAGTDRSLYTHYMRGLDCAPNLKAMLSNAKIILKDEKVSVHTASDYSYHSDSYAGPHYRIVGDAGAFIDPYLSSGVHLAISSGLSAAASICASMKGEYSEEDAIRFHHAKVHTSYTRFVLIIRSVYEHIRSQAATTLSGADEDNFDRAFEQFKPVIQGNIDAGTNMTEGDRARLVEFYSRYAFEPSVPEERQDLLEKFGDPIKSLNSADDAQTTAILRSMAARKLLSIGEMNHIDNYVADAVEGFRLRLRRGNIGLDKA</sequence>
<evidence type="ECO:0000256" key="3">
    <source>
        <dbReference type="ARBA" id="ARBA00023033"/>
    </source>
</evidence>